<evidence type="ECO:0000313" key="2">
    <source>
        <dbReference type="Proteomes" id="UP000291613"/>
    </source>
</evidence>
<organism evidence="1 2">
    <name type="scientific">Hansschlegelia quercus</name>
    <dbReference type="NCBI Taxonomy" id="2528245"/>
    <lineage>
        <taxon>Bacteria</taxon>
        <taxon>Pseudomonadati</taxon>
        <taxon>Pseudomonadota</taxon>
        <taxon>Alphaproteobacteria</taxon>
        <taxon>Hyphomicrobiales</taxon>
        <taxon>Methylopilaceae</taxon>
        <taxon>Hansschlegelia</taxon>
    </lineage>
</organism>
<reference evidence="1 2" key="1">
    <citation type="submission" date="2019-02" db="EMBL/GenBank/DDBJ databases">
        <title>Hansschlegelia quercus sp. nov., a novel methylotrophic bacterium from buds of oak (Quercus robur L.).</title>
        <authorList>
            <person name="Agafonova N.V."/>
            <person name="Kaparullina E.N."/>
            <person name="Grouzdev D.S."/>
            <person name="Doronina N.V."/>
        </authorList>
    </citation>
    <scope>NUCLEOTIDE SEQUENCE [LARGE SCALE GENOMIC DNA]</scope>
    <source>
        <strain evidence="1 2">Dub</strain>
    </source>
</reference>
<dbReference type="AlphaFoldDB" id="A0A4Q9GIF9"/>
<dbReference type="OrthoDB" id="5366025at2"/>
<dbReference type="InterPro" id="IPR016922">
    <property type="entry name" value="UCP029505"/>
</dbReference>
<dbReference type="RefSeq" id="WP_131003906.1">
    <property type="nucleotide sequence ID" value="NZ_JBHSZR010000001.1"/>
</dbReference>
<dbReference type="PIRSF" id="PIRSF029505">
    <property type="entry name" value="UCP029505"/>
    <property type="match status" value="1"/>
</dbReference>
<accession>A0A4Q9GIF9</accession>
<comment type="caution">
    <text evidence="1">The sequence shown here is derived from an EMBL/GenBank/DDBJ whole genome shotgun (WGS) entry which is preliminary data.</text>
</comment>
<protein>
    <submittedName>
        <fullName evidence="1">Thiamine pyrophosphate-binding protein</fullName>
    </submittedName>
</protein>
<keyword evidence="2" id="KW-1185">Reference proteome</keyword>
<gene>
    <name evidence="1" type="ORF">EYR15_12570</name>
</gene>
<name>A0A4Q9GIF9_9HYPH</name>
<dbReference type="EMBL" id="SIUB01000006">
    <property type="protein sequence ID" value="TBN51743.1"/>
    <property type="molecule type" value="Genomic_DNA"/>
</dbReference>
<dbReference type="Proteomes" id="UP000291613">
    <property type="component" value="Unassembled WGS sequence"/>
</dbReference>
<evidence type="ECO:0000313" key="1">
    <source>
        <dbReference type="EMBL" id="TBN51743.1"/>
    </source>
</evidence>
<sequence length="169" mass="17929">MSALAARWRRWRFHLSALALIVPLGFAPGYFRQLSLEDGSVGLGERTIGVQRLGRWKATLAEFAVGPPVVEGPAGPIKTFSLALESVAVDDVKAAYLKIGRPRSIRSAGALFEGAPYRQTAGVAVPADANGDSEVWLTLEGWDGSIEQASLPLSEASPSTAAWLAARAK</sequence>
<proteinExistence type="predicted"/>